<reference evidence="15 16" key="1">
    <citation type="submission" date="2019-09" db="EMBL/GenBank/DDBJ databases">
        <title>Actinomadura physcomitrii sp. nov., a novel actinomycete isolated from moss [Physcomitrium sphaericum (Ludw) Fuernr].</title>
        <authorList>
            <person name="Zhuang X."/>
            <person name="Liu C."/>
        </authorList>
    </citation>
    <scope>NUCLEOTIDE SEQUENCE [LARGE SCALE GENOMIC DNA]</scope>
    <source>
        <strain evidence="15 16">HMC1</strain>
    </source>
</reference>
<dbReference type="InterPro" id="IPR004358">
    <property type="entry name" value="Sig_transdc_His_kin-like_C"/>
</dbReference>
<sequence>MTLNARLTAGLLAVTLAGLLITCFVSAFFLHGYLMDRVDDQLRSARDRTVARLVRPGLPGEGVAPAPFIVLSVTPDNRIRVLSDQEPDPAPAVAEVQRLGFAGVHDRSYTLDPFSLADMRAVARPAPRNGNLIVVATPLDEIHSEVRNLVIAELASATALIGLLALLGRHLIARGLLPLGRMAETAHGIATGGDLRARMPDADSRTEVGRLAASINVMLERIEQAFWARGRSEARVREFAADASHELRTPLTTIQGYAELYRHGALGPDELPDAMRRIEEEAQRMNRIVGDLLELARLDRGQSLQPAETDLATLVRDAVADASAVAPDRSYEVDVPKSLPAFVDEARIRQVLANLLANVRVHTPDDTSVTVRAARTPHGVMLEVADRGPGMSAEDAARAFERFHRAEHRSGGAGLGLPIVAAIAAAHGGRADLLSEPGAGTTVRVTIPAGRGPHPPGGTASQPGPGGTASRPAPETPVDKPIAQR</sequence>
<dbReference type="SMART" id="SM00387">
    <property type="entry name" value="HATPase_c"/>
    <property type="match status" value="1"/>
</dbReference>
<keyword evidence="9" id="KW-0902">Two-component regulatory system</keyword>
<feature type="transmembrane region" description="Helical" evidence="12">
    <location>
        <begin position="12"/>
        <end position="34"/>
    </location>
</feature>
<evidence type="ECO:0000256" key="11">
    <source>
        <dbReference type="SAM" id="MobiDB-lite"/>
    </source>
</evidence>
<evidence type="ECO:0000256" key="8">
    <source>
        <dbReference type="ARBA" id="ARBA00022989"/>
    </source>
</evidence>
<gene>
    <name evidence="15" type="ORF">F8566_16715</name>
</gene>
<name>A0A6H9Z1K0_9ACTN</name>
<dbReference type="InterPro" id="IPR005467">
    <property type="entry name" value="His_kinase_dom"/>
</dbReference>
<dbReference type="CDD" id="cd00075">
    <property type="entry name" value="HATPase"/>
    <property type="match status" value="1"/>
</dbReference>
<keyword evidence="5" id="KW-0808">Transferase</keyword>
<dbReference type="PROSITE" id="PS50885">
    <property type="entry name" value="HAMP"/>
    <property type="match status" value="1"/>
</dbReference>
<evidence type="ECO:0000259" key="13">
    <source>
        <dbReference type="PROSITE" id="PS50109"/>
    </source>
</evidence>
<dbReference type="SMART" id="SM00388">
    <property type="entry name" value="HisKA"/>
    <property type="match status" value="1"/>
</dbReference>
<dbReference type="InterPro" id="IPR003660">
    <property type="entry name" value="HAMP_dom"/>
</dbReference>
<feature type="region of interest" description="Disordered" evidence="11">
    <location>
        <begin position="445"/>
        <end position="485"/>
    </location>
</feature>
<evidence type="ECO:0000259" key="14">
    <source>
        <dbReference type="PROSITE" id="PS50885"/>
    </source>
</evidence>
<dbReference type="InterPro" id="IPR036097">
    <property type="entry name" value="HisK_dim/P_sf"/>
</dbReference>
<evidence type="ECO:0000256" key="6">
    <source>
        <dbReference type="ARBA" id="ARBA00022692"/>
    </source>
</evidence>
<dbReference type="Pfam" id="PF00672">
    <property type="entry name" value="HAMP"/>
    <property type="match status" value="1"/>
</dbReference>
<dbReference type="SUPFAM" id="SSF47384">
    <property type="entry name" value="Homodimeric domain of signal transducing histidine kinase"/>
    <property type="match status" value="1"/>
</dbReference>
<evidence type="ECO:0000256" key="3">
    <source>
        <dbReference type="ARBA" id="ARBA00012438"/>
    </source>
</evidence>
<keyword evidence="10 12" id="KW-0472">Membrane</keyword>
<protein>
    <recommendedName>
        <fullName evidence="3">histidine kinase</fullName>
        <ecNumber evidence="3">2.7.13.3</ecNumber>
    </recommendedName>
</protein>
<keyword evidence="6 12" id="KW-0812">Transmembrane</keyword>
<proteinExistence type="predicted"/>
<keyword evidence="4" id="KW-0597">Phosphoprotein</keyword>
<accession>A0A6H9Z1K0</accession>
<evidence type="ECO:0000313" key="15">
    <source>
        <dbReference type="EMBL" id="KAB2348428.1"/>
    </source>
</evidence>
<evidence type="ECO:0000256" key="2">
    <source>
        <dbReference type="ARBA" id="ARBA00004236"/>
    </source>
</evidence>
<dbReference type="RefSeq" id="WP_151561156.1">
    <property type="nucleotide sequence ID" value="NZ_WBMT01000007.1"/>
</dbReference>
<evidence type="ECO:0000256" key="5">
    <source>
        <dbReference type="ARBA" id="ARBA00022679"/>
    </source>
</evidence>
<dbReference type="PRINTS" id="PR00344">
    <property type="entry name" value="BCTRLSENSOR"/>
</dbReference>
<dbReference type="SMART" id="SM00304">
    <property type="entry name" value="HAMP"/>
    <property type="match status" value="1"/>
</dbReference>
<dbReference type="InterPro" id="IPR036890">
    <property type="entry name" value="HATPase_C_sf"/>
</dbReference>
<keyword evidence="16" id="KW-1185">Reference proteome</keyword>
<dbReference type="Proteomes" id="UP000468735">
    <property type="component" value="Unassembled WGS sequence"/>
</dbReference>
<comment type="catalytic activity">
    <reaction evidence="1">
        <text>ATP + protein L-histidine = ADP + protein N-phospho-L-histidine.</text>
        <dbReference type="EC" id="2.7.13.3"/>
    </reaction>
</comment>
<evidence type="ECO:0000256" key="7">
    <source>
        <dbReference type="ARBA" id="ARBA00022777"/>
    </source>
</evidence>
<dbReference type="FunFam" id="1.10.287.130:FF:000001">
    <property type="entry name" value="Two-component sensor histidine kinase"/>
    <property type="match status" value="1"/>
</dbReference>
<evidence type="ECO:0000256" key="12">
    <source>
        <dbReference type="SAM" id="Phobius"/>
    </source>
</evidence>
<comment type="caution">
    <text evidence="15">The sequence shown here is derived from an EMBL/GenBank/DDBJ whole genome shotgun (WGS) entry which is preliminary data.</text>
</comment>
<dbReference type="AlphaFoldDB" id="A0A6H9Z1K0"/>
<dbReference type="SUPFAM" id="SSF55874">
    <property type="entry name" value="ATPase domain of HSP90 chaperone/DNA topoisomerase II/histidine kinase"/>
    <property type="match status" value="1"/>
</dbReference>
<dbReference type="InterPro" id="IPR050428">
    <property type="entry name" value="TCS_sensor_his_kinase"/>
</dbReference>
<dbReference type="GO" id="GO:0005886">
    <property type="term" value="C:plasma membrane"/>
    <property type="evidence" value="ECO:0007669"/>
    <property type="project" value="UniProtKB-SubCell"/>
</dbReference>
<dbReference type="SUPFAM" id="SSF158472">
    <property type="entry name" value="HAMP domain-like"/>
    <property type="match status" value="1"/>
</dbReference>
<dbReference type="PANTHER" id="PTHR45436:SF5">
    <property type="entry name" value="SENSOR HISTIDINE KINASE TRCS"/>
    <property type="match status" value="1"/>
</dbReference>
<dbReference type="InterPro" id="IPR003594">
    <property type="entry name" value="HATPase_dom"/>
</dbReference>
<feature type="domain" description="HAMP" evidence="14">
    <location>
        <begin position="173"/>
        <end position="227"/>
    </location>
</feature>
<feature type="domain" description="Histidine kinase" evidence="13">
    <location>
        <begin position="242"/>
        <end position="451"/>
    </location>
</feature>
<dbReference type="EC" id="2.7.13.3" evidence="3"/>
<organism evidence="15 16">
    <name type="scientific">Actinomadura rudentiformis</name>
    <dbReference type="NCBI Taxonomy" id="359158"/>
    <lineage>
        <taxon>Bacteria</taxon>
        <taxon>Bacillati</taxon>
        <taxon>Actinomycetota</taxon>
        <taxon>Actinomycetes</taxon>
        <taxon>Streptosporangiales</taxon>
        <taxon>Thermomonosporaceae</taxon>
        <taxon>Actinomadura</taxon>
    </lineage>
</organism>
<dbReference type="Gene3D" id="3.30.565.10">
    <property type="entry name" value="Histidine kinase-like ATPase, C-terminal domain"/>
    <property type="match status" value="1"/>
</dbReference>
<dbReference type="CDD" id="cd00082">
    <property type="entry name" value="HisKA"/>
    <property type="match status" value="1"/>
</dbReference>
<dbReference type="GO" id="GO:0000155">
    <property type="term" value="F:phosphorelay sensor kinase activity"/>
    <property type="evidence" value="ECO:0007669"/>
    <property type="project" value="InterPro"/>
</dbReference>
<evidence type="ECO:0000256" key="9">
    <source>
        <dbReference type="ARBA" id="ARBA00023012"/>
    </source>
</evidence>
<dbReference type="PANTHER" id="PTHR45436">
    <property type="entry name" value="SENSOR HISTIDINE KINASE YKOH"/>
    <property type="match status" value="1"/>
</dbReference>
<dbReference type="InterPro" id="IPR003661">
    <property type="entry name" value="HisK_dim/P_dom"/>
</dbReference>
<keyword evidence="8 12" id="KW-1133">Transmembrane helix</keyword>
<evidence type="ECO:0000313" key="16">
    <source>
        <dbReference type="Proteomes" id="UP000468735"/>
    </source>
</evidence>
<dbReference type="Gene3D" id="1.10.287.130">
    <property type="match status" value="1"/>
</dbReference>
<evidence type="ECO:0000256" key="1">
    <source>
        <dbReference type="ARBA" id="ARBA00000085"/>
    </source>
</evidence>
<dbReference type="EMBL" id="WBMT01000007">
    <property type="protein sequence ID" value="KAB2348428.1"/>
    <property type="molecule type" value="Genomic_DNA"/>
</dbReference>
<keyword evidence="7 15" id="KW-0418">Kinase</keyword>
<dbReference type="CDD" id="cd06225">
    <property type="entry name" value="HAMP"/>
    <property type="match status" value="1"/>
</dbReference>
<evidence type="ECO:0000256" key="10">
    <source>
        <dbReference type="ARBA" id="ARBA00023136"/>
    </source>
</evidence>
<dbReference type="OrthoDB" id="9786919at2"/>
<dbReference type="PROSITE" id="PS50109">
    <property type="entry name" value="HIS_KIN"/>
    <property type="match status" value="1"/>
</dbReference>
<evidence type="ECO:0000256" key="4">
    <source>
        <dbReference type="ARBA" id="ARBA00022553"/>
    </source>
</evidence>
<comment type="subcellular location">
    <subcellularLocation>
        <location evidence="2">Cell membrane</location>
    </subcellularLocation>
</comment>
<dbReference type="Gene3D" id="6.10.340.10">
    <property type="match status" value="1"/>
</dbReference>
<dbReference type="Pfam" id="PF00512">
    <property type="entry name" value="HisKA"/>
    <property type="match status" value="1"/>
</dbReference>
<dbReference type="Pfam" id="PF02518">
    <property type="entry name" value="HATPase_c"/>
    <property type="match status" value="1"/>
</dbReference>